<evidence type="ECO:0000313" key="7">
    <source>
        <dbReference type="Proteomes" id="UP000250266"/>
    </source>
</evidence>
<keyword evidence="2 5" id="KW-0812">Transmembrane</keyword>
<dbReference type="Pfam" id="PF04479">
    <property type="entry name" value="RTA1"/>
    <property type="match status" value="1"/>
</dbReference>
<keyword evidence="7" id="KW-1185">Reference proteome</keyword>
<organism evidence="6 7">
    <name type="scientific">Lepidopterella palustris CBS 459.81</name>
    <dbReference type="NCBI Taxonomy" id="1314670"/>
    <lineage>
        <taxon>Eukaryota</taxon>
        <taxon>Fungi</taxon>
        <taxon>Dikarya</taxon>
        <taxon>Ascomycota</taxon>
        <taxon>Pezizomycotina</taxon>
        <taxon>Dothideomycetes</taxon>
        <taxon>Pleosporomycetidae</taxon>
        <taxon>Mytilinidiales</taxon>
        <taxon>Argynnaceae</taxon>
        <taxon>Lepidopterella</taxon>
    </lineage>
</organism>
<evidence type="ECO:0000256" key="1">
    <source>
        <dbReference type="ARBA" id="ARBA00004141"/>
    </source>
</evidence>
<reference evidence="6 7" key="1">
    <citation type="journal article" date="2016" name="Nat. Commun.">
        <title>Ectomycorrhizal ecology is imprinted in the genome of the dominant symbiotic fungus Cenococcum geophilum.</title>
        <authorList>
            <consortium name="DOE Joint Genome Institute"/>
            <person name="Peter M."/>
            <person name="Kohler A."/>
            <person name="Ohm R.A."/>
            <person name="Kuo A."/>
            <person name="Krutzmann J."/>
            <person name="Morin E."/>
            <person name="Arend M."/>
            <person name="Barry K.W."/>
            <person name="Binder M."/>
            <person name="Choi C."/>
            <person name="Clum A."/>
            <person name="Copeland A."/>
            <person name="Grisel N."/>
            <person name="Haridas S."/>
            <person name="Kipfer T."/>
            <person name="LaButti K."/>
            <person name="Lindquist E."/>
            <person name="Lipzen A."/>
            <person name="Maire R."/>
            <person name="Meier B."/>
            <person name="Mihaltcheva S."/>
            <person name="Molinier V."/>
            <person name="Murat C."/>
            <person name="Poggeler S."/>
            <person name="Quandt C.A."/>
            <person name="Sperisen C."/>
            <person name="Tritt A."/>
            <person name="Tisserant E."/>
            <person name="Crous P.W."/>
            <person name="Henrissat B."/>
            <person name="Nehls U."/>
            <person name="Egli S."/>
            <person name="Spatafora J.W."/>
            <person name="Grigoriev I.V."/>
            <person name="Martin F.M."/>
        </authorList>
    </citation>
    <scope>NUCLEOTIDE SEQUENCE [LARGE SCALE GENOMIC DNA]</scope>
    <source>
        <strain evidence="6 7">CBS 459.81</strain>
    </source>
</reference>
<gene>
    <name evidence="6" type="ORF">K432DRAFT_445492</name>
</gene>
<dbReference type="AlphaFoldDB" id="A0A8E2E4G6"/>
<keyword evidence="4 5" id="KW-0472">Membrane</keyword>
<dbReference type="Proteomes" id="UP000250266">
    <property type="component" value="Unassembled WGS sequence"/>
</dbReference>
<sequence>MDSTIFVTASGYIYRPVKGVSSAFAILFATSAVLFIFQNSKYKSWPLLWLLPCTSIIFTAGFICREYNSFHPQNDSASLGLLFSGVLPLPPSLSRHRHAAPPLPALAFYNLGYSRLVHSGSIQSALALLKASLILLLISNISFLVILALFHRRCFTAKVFHENANRNIKILAFTLYTLGTLILLRNIFRTVQIFSPPHSLAWRTEAFFWVFDAIPLLLCTLLLNTLYPGKLLLVRADDTHCSS</sequence>
<dbReference type="OrthoDB" id="3358017at2759"/>
<dbReference type="GO" id="GO:0016020">
    <property type="term" value="C:membrane"/>
    <property type="evidence" value="ECO:0007669"/>
    <property type="project" value="UniProtKB-SubCell"/>
</dbReference>
<evidence type="ECO:0000313" key="6">
    <source>
        <dbReference type="EMBL" id="OCK77227.1"/>
    </source>
</evidence>
<dbReference type="InterPro" id="IPR007568">
    <property type="entry name" value="RTA1"/>
</dbReference>
<evidence type="ECO:0000256" key="3">
    <source>
        <dbReference type="ARBA" id="ARBA00022989"/>
    </source>
</evidence>
<dbReference type="PANTHER" id="PTHR31465:SF13">
    <property type="entry name" value="RTA1 DOMAIN PROTEIN-RELATED"/>
    <property type="match status" value="1"/>
</dbReference>
<accession>A0A8E2E4G6</accession>
<name>A0A8E2E4G6_9PEZI</name>
<feature type="transmembrane region" description="Helical" evidence="5">
    <location>
        <begin position="170"/>
        <end position="188"/>
    </location>
</feature>
<feature type="transmembrane region" description="Helical" evidence="5">
    <location>
        <begin position="20"/>
        <end position="37"/>
    </location>
</feature>
<comment type="subcellular location">
    <subcellularLocation>
        <location evidence="1">Membrane</location>
        <topology evidence="1">Multi-pass membrane protein</topology>
    </subcellularLocation>
</comment>
<feature type="transmembrane region" description="Helical" evidence="5">
    <location>
        <begin position="208"/>
        <end position="227"/>
    </location>
</feature>
<dbReference type="EMBL" id="KV745144">
    <property type="protein sequence ID" value="OCK77227.1"/>
    <property type="molecule type" value="Genomic_DNA"/>
</dbReference>
<proteinExistence type="predicted"/>
<keyword evidence="3 5" id="KW-1133">Transmembrane helix</keyword>
<dbReference type="PANTHER" id="PTHR31465">
    <property type="entry name" value="PROTEIN RTA1-RELATED"/>
    <property type="match status" value="1"/>
</dbReference>
<evidence type="ECO:0000256" key="4">
    <source>
        <dbReference type="ARBA" id="ARBA00023136"/>
    </source>
</evidence>
<protein>
    <submittedName>
        <fullName evidence="6">Uncharacterized protein</fullName>
    </submittedName>
</protein>
<feature type="transmembrane region" description="Helical" evidence="5">
    <location>
        <begin position="44"/>
        <end position="63"/>
    </location>
</feature>
<feature type="transmembrane region" description="Helical" evidence="5">
    <location>
        <begin position="125"/>
        <end position="150"/>
    </location>
</feature>
<evidence type="ECO:0000256" key="2">
    <source>
        <dbReference type="ARBA" id="ARBA00022692"/>
    </source>
</evidence>
<evidence type="ECO:0000256" key="5">
    <source>
        <dbReference type="SAM" id="Phobius"/>
    </source>
</evidence>